<name>A0AAD9V2U8_ACRCE</name>
<gene>
    <name evidence="1" type="ORF">P5673_018375</name>
</gene>
<dbReference type="AlphaFoldDB" id="A0AAD9V2U8"/>
<evidence type="ECO:0000313" key="1">
    <source>
        <dbReference type="EMBL" id="KAK2559234.1"/>
    </source>
</evidence>
<proteinExistence type="predicted"/>
<comment type="caution">
    <text evidence="1">The sequence shown here is derived from an EMBL/GenBank/DDBJ whole genome shotgun (WGS) entry which is preliminary data.</text>
</comment>
<sequence>MKIYERKSKRRDCNKHGGRIFSGVVSIETEGLNEKHLAFLFGISLPAVSRIVISWIDSMFLCFGNINIWLNWEEIN</sequence>
<organism evidence="1 2">
    <name type="scientific">Acropora cervicornis</name>
    <name type="common">Staghorn coral</name>
    <dbReference type="NCBI Taxonomy" id="6130"/>
    <lineage>
        <taxon>Eukaryota</taxon>
        <taxon>Metazoa</taxon>
        <taxon>Cnidaria</taxon>
        <taxon>Anthozoa</taxon>
        <taxon>Hexacorallia</taxon>
        <taxon>Scleractinia</taxon>
        <taxon>Astrocoeniina</taxon>
        <taxon>Acroporidae</taxon>
        <taxon>Acropora</taxon>
    </lineage>
</organism>
<evidence type="ECO:0000313" key="2">
    <source>
        <dbReference type="Proteomes" id="UP001249851"/>
    </source>
</evidence>
<dbReference type="Proteomes" id="UP001249851">
    <property type="component" value="Unassembled WGS sequence"/>
</dbReference>
<protein>
    <recommendedName>
        <fullName evidence="3">Transposase Helix-turn-helix domain-containing protein</fullName>
    </recommendedName>
</protein>
<accession>A0AAD9V2U8</accession>
<reference evidence="1" key="2">
    <citation type="journal article" date="2023" name="Science">
        <title>Genomic signatures of disease resistance in endangered staghorn corals.</title>
        <authorList>
            <person name="Vollmer S.V."/>
            <person name="Selwyn J.D."/>
            <person name="Despard B.A."/>
            <person name="Roesel C.L."/>
        </authorList>
    </citation>
    <scope>NUCLEOTIDE SEQUENCE</scope>
    <source>
        <strain evidence="1">K2</strain>
    </source>
</reference>
<dbReference type="EMBL" id="JARQWQ010000041">
    <property type="protein sequence ID" value="KAK2559234.1"/>
    <property type="molecule type" value="Genomic_DNA"/>
</dbReference>
<reference evidence="1" key="1">
    <citation type="journal article" date="2023" name="G3 (Bethesda)">
        <title>Whole genome assembly and annotation of the endangered Caribbean coral Acropora cervicornis.</title>
        <authorList>
            <person name="Selwyn J.D."/>
            <person name="Vollmer S.V."/>
        </authorList>
    </citation>
    <scope>NUCLEOTIDE SEQUENCE</scope>
    <source>
        <strain evidence="1">K2</strain>
    </source>
</reference>
<evidence type="ECO:0008006" key="3">
    <source>
        <dbReference type="Google" id="ProtNLM"/>
    </source>
</evidence>
<keyword evidence="2" id="KW-1185">Reference proteome</keyword>